<dbReference type="PANTHER" id="PTHR42771:SF2">
    <property type="entry name" value="IRON(3+)-HYDROXAMATE IMPORT ATP-BINDING PROTEIN FHUC"/>
    <property type="match status" value="1"/>
</dbReference>
<dbReference type="InterPro" id="IPR027417">
    <property type="entry name" value="P-loop_NTPase"/>
</dbReference>
<evidence type="ECO:0000256" key="6">
    <source>
        <dbReference type="ARBA" id="ARBA00023065"/>
    </source>
</evidence>
<dbReference type="AlphaFoldDB" id="A0A1I3LN99"/>
<dbReference type="PANTHER" id="PTHR42771">
    <property type="entry name" value="IRON(3+)-HYDROXAMATE IMPORT ATP-BINDING PROTEIN FHUC"/>
    <property type="match status" value="1"/>
</dbReference>
<dbReference type="SUPFAM" id="SSF52540">
    <property type="entry name" value="P-loop containing nucleoside triphosphate hydrolases"/>
    <property type="match status" value="1"/>
</dbReference>
<evidence type="ECO:0000256" key="5">
    <source>
        <dbReference type="ARBA" id="ARBA00023004"/>
    </source>
</evidence>
<dbReference type="RefSeq" id="WP_083425761.1">
    <property type="nucleotide sequence ID" value="NZ_FORI01000007.1"/>
</dbReference>
<dbReference type="EMBL" id="FORI01000007">
    <property type="protein sequence ID" value="SFI85965.1"/>
    <property type="molecule type" value="Genomic_DNA"/>
</dbReference>
<dbReference type="Pfam" id="PF13476">
    <property type="entry name" value="AAA_23"/>
    <property type="match status" value="1"/>
</dbReference>
<organism evidence="9 10">
    <name type="scientific">Treponema bryantii</name>
    <dbReference type="NCBI Taxonomy" id="163"/>
    <lineage>
        <taxon>Bacteria</taxon>
        <taxon>Pseudomonadati</taxon>
        <taxon>Spirochaetota</taxon>
        <taxon>Spirochaetia</taxon>
        <taxon>Spirochaetales</taxon>
        <taxon>Treponemataceae</taxon>
        <taxon>Treponema</taxon>
    </lineage>
</organism>
<dbReference type="SMART" id="SM00382">
    <property type="entry name" value="AAA"/>
    <property type="match status" value="1"/>
</dbReference>
<protein>
    <submittedName>
        <fullName evidence="9">AAA domain-containing protein, putative AbiEii toxin, Type IV TA system</fullName>
    </submittedName>
</protein>
<evidence type="ECO:0000313" key="10">
    <source>
        <dbReference type="Proteomes" id="UP000182737"/>
    </source>
</evidence>
<feature type="domain" description="AAA+ ATPase" evidence="8">
    <location>
        <begin position="60"/>
        <end position="279"/>
    </location>
</feature>
<keyword evidence="6" id="KW-0406">Ion transport</keyword>
<evidence type="ECO:0000313" key="9">
    <source>
        <dbReference type="EMBL" id="SFI85965.1"/>
    </source>
</evidence>
<dbReference type="InterPro" id="IPR038729">
    <property type="entry name" value="Rad50/SbcC_AAA"/>
</dbReference>
<evidence type="ECO:0000256" key="4">
    <source>
        <dbReference type="ARBA" id="ARBA00022496"/>
    </source>
</evidence>
<dbReference type="GO" id="GO:0006302">
    <property type="term" value="P:double-strand break repair"/>
    <property type="evidence" value="ECO:0007669"/>
    <property type="project" value="InterPro"/>
</dbReference>
<keyword evidence="10" id="KW-1185">Reference proteome</keyword>
<keyword evidence="4" id="KW-0410">Iron transport</keyword>
<comment type="subcellular location">
    <subcellularLocation>
        <location evidence="1">Cell membrane</location>
        <topology evidence="1">Peripheral membrane protein</topology>
    </subcellularLocation>
</comment>
<dbReference type="GO" id="GO:0016887">
    <property type="term" value="F:ATP hydrolysis activity"/>
    <property type="evidence" value="ECO:0007669"/>
    <property type="project" value="InterPro"/>
</dbReference>
<dbReference type="GO" id="GO:0005886">
    <property type="term" value="C:plasma membrane"/>
    <property type="evidence" value="ECO:0007669"/>
    <property type="project" value="UniProtKB-SubCell"/>
</dbReference>
<keyword evidence="5" id="KW-0408">Iron</keyword>
<evidence type="ECO:0000256" key="7">
    <source>
        <dbReference type="ARBA" id="ARBA00023136"/>
    </source>
</evidence>
<dbReference type="OrthoDB" id="346285at2"/>
<dbReference type="InterPro" id="IPR051535">
    <property type="entry name" value="Siderophore_ABC-ATPase"/>
</dbReference>
<keyword evidence="2" id="KW-0813">Transport</keyword>
<dbReference type="GO" id="GO:0006826">
    <property type="term" value="P:iron ion transport"/>
    <property type="evidence" value="ECO:0007669"/>
    <property type="project" value="UniProtKB-KW"/>
</dbReference>
<dbReference type="InterPro" id="IPR003593">
    <property type="entry name" value="AAA+_ATPase"/>
</dbReference>
<reference evidence="10" key="1">
    <citation type="submission" date="2016-10" db="EMBL/GenBank/DDBJ databases">
        <authorList>
            <person name="Varghese N."/>
            <person name="Submissions S."/>
        </authorList>
    </citation>
    <scope>NUCLEOTIDE SEQUENCE [LARGE SCALE GENOMIC DNA]</scope>
    <source>
        <strain evidence="10">XBD1002</strain>
    </source>
</reference>
<keyword evidence="3" id="KW-1003">Cell membrane</keyword>
<gene>
    <name evidence="9" type="ORF">SAMN04487775_10782</name>
</gene>
<dbReference type="Gene3D" id="3.40.50.300">
    <property type="entry name" value="P-loop containing nucleotide triphosphate hydrolases"/>
    <property type="match status" value="2"/>
</dbReference>
<evidence type="ECO:0000256" key="2">
    <source>
        <dbReference type="ARBA" id="ARBA00022448"/>
    </source>
</evidence>
<sequence>MRYIKSFYLTPKDKEIEYLAGEYAKCEDIIGGYMPTMNCYSSYYPFDIFPDKQLEQISFSTPITIFYGGNGSGKTTLLNIIAEKTGIARTALYNKTPFFKPYLQFCEYNLDQEIPKNSMMIASDDVFNYMLNLRSMNQEVDFNREQLFTEYNKVKYGTKRSDLLKVDFEDPKSVEAFDRNMTILKKLKSKFVRHNFIDNPREHSNGESALLYFQEKINDNALYLLDEPENSLSPEKQIQLAEYIEASAMGCNCQFIIATHSPFLLAMKRSKIYDLDVYPVTQKKWTELQNIKLYRDFFKKHEKEFGVES</sequence>
<dbReference type="Proteomes" id="UP000182737">
    <property type="component" value="Unassembled WGS sequence"/>
</dbReference>
<evidence type="ECO:0000259" key="8">
    <source>
        <dbReference type="SMART" id="SM00382"/>
    </source>
</evidence>
<evidence type="ECO:0000256" key="1">
    <source>
        <dbReference type="ARBA" id="ARBA00004202"/>
    </source>
</evidence>
<dbReference type="Pfam" id="PF13175">
    <property type="entry name" value="AAA_15"/>
    <property type="match status" value="1"/>
</dbReference>
<dbReference type="CDD" id="cd00267">
    <property type="entry name" value="ABC_ATPase"/>
    <property type="match status" value="1"/>
</dbReference>
<name>A0A1I3LN99_9SPIR</name>
<proteinExistence type="predicted"/>
<accession>A0A1I3LN99</accession>
<evidence type="ECO:0000256" key="3">
    <source>
        <dbReference type="ARBA" id="ARBA00022475"/>
    </source>
</evidence>
<keyword evidence="7" id="KW-0472">Membrane</keyword>
<dbReference type="InterPro" id="IPR041685">
    <property type="entry name" value="AAA_GajA/Old/RecF-like"/>
</dbReference>